<dbReference type="PRINTS" id="PR00421">
    <property type="entry name" value="THIOREDOXIN"/>
</dbReference>
<gene>
    <name evidence="5" type="ORF">LX32DRAFT_640526</name>
</gene>
<feature type="region of interest" description="Disordered" evidence="3">
    <location>
        <begin position="124"/>
        <end position="172"/>
    </location>
</feature>
<dbReference type="InterPro" id="IPR017937">
    <property type="entry name" value="Thioredoxin_CS"/>
</dbReference>
<evidence type="ECO:0000256" key="2">
    <source>
        <dbReference type="ARBA" id="ARBA00023157"/>
    </source>
</evidence>
<dbReference type="PANTHER" id="PTHR46115">
    <property type="entry name" value="THIOREDOXIN-LIKE PROTEIN 1"/>
    <property type="match status" value="1"/>
</dbReference>
<dbReference type="Proteomes" id="UP001232148">
    <property type="component" value="Unassembled WGS sequence"/>
</dbReference>
<comment type="caution">
    <text evidence="5">The sequence shown here is derived from an EMBL/GenBank/DDBJ whole genome shotgun (WGS) entry which is preliminary data.</text>
</comment>
<organism evidence="5 6">
    <name type="scientific">Colletotrichum zoysiae</name>
    <dbReference type="NCBI Taxonomy" id="1216348"/>
    <lineage>
        <taxon>Eukaryota</taxon>
        <taxon>Fungi</taxon>
        <taxon>Dikarya</taxon>
        <taxon>Ascomycota</taxon>
        <taxon>Pezizomycotina</taxon>
        <taxon>Sordariomycetes</taxon>
        <taxon>Hypocreomycetidae</taxon>
        <taxon>Glomerellales</taxon>
        <taxon>Glomerellaceae</taxon>
        <taxon>Colletotrichum</taxon>
        <taxon>Colletotrichum graminicola species complex</taxon>
    </lineage>
</organism>
<dbReference type="EMBL" id="MU842887">
    <property type="protein sequence ID" value="KAK2027918.1"/>
    <property type="molecule type" value="Genomic_DNA"/>
</dbReference>
<dbReference type="PROSITE" id="PS00194">
    <property type="entry name" value="THIOREDOXIN_1"/>
    <property type="match status" value="1"/>
</dbReference>
<accession>A0AAD9HFQ7</accession>
<reference evidence="5" key="1">
    <citation type="submission" date="2021-06" db="EMBL/GenBank/DDBJ databases">
        <title>Comparative genomics, transcriptomics and evolutionary studies reveal genomic signatures of adaptation to plant cell wall in hemibiotrophic fungi.</title>
        <authorList>
            <consortium name="DOE Joint Genome Institute"/>
            <person name="Baroncelli R."/>
            <person name="Diaz J.F."/>
            <person name="Benocci T."/>
            <person name="Peng M."/>
            <person name="Battaglia E."/>
            <person name="Haridas S."/>
            <person name="Andreopoulos W."/>
            <person name="Labutti K."/>
            <person name="Pangilinan J."/>
            <person name="Floch G.L."/>
            <person name="Makela M.R."/>
            <person name="Henrissat B."/>
            <person name="Grigoriev I.V."/>
            <person name="Crouch J.A."/>
            <person name="De Vries R.P."/>
            <person name="Sukno S.A."/>
            <person name="Thon M.R."/>
        </authorList>
    </citation>
    <scope>NUCLEOTIDE SEQUENCE</scope>
    <source>
        <strain evidence="5">MAFF235873</strain>
    </source>
</reference>
<dbReference type="InterPro" id="IPR013766">
    <property type="entry name" value="Thioredoxin_domain"/>
</dbReference>
<keyword evidence="2" id="KW-1015">Disulfide bond</keyword>
<dbReference type="Pfam" id="PF00085">
    <property type="entry name" value="Thioredoxin"/>
    <property type="match status" value="1"/>
</dbReference>
<keyword evidence="6" id="KW-1185">Reference proteome</keyword>
<proteinExistence type="inferred from homology"/>
<evidence type="ECO:0000313" key="6">
    <source>
        <dbReference type="Proteomes" id="UP001232148"/>
    </source>
</evidence>
<dbReference type="CDD" id="cd02947">
    <property type="entry name" value="TRX_family"/>
    <property type="match status" value="1"/>
</dbReference>
<dbReference type="InterPro" id="IPR036249">
    <property type="entry name" value="Thioredoxin-like_sf"/>
</dbReference>
<dbReference type="PROSITE" id="PS51352">
    <property type="entry name" value="THIOREDOXIN_2"/>
    <property type="match status" value="1"/>
</dbReference>
<feature type="domain" description="Thioredoxin" evidence="4">
    <location>
        <begin position="1"/>
        <end position="112"/>
    </location>
</feature>
<evidence type="ECO:0000259" key="4">
    <source>
        <dbReference type="PROSITE" id="PS51352"/>
    </source>
</evidence>
<evidence type="ECO:0000256" key="3">
    <source>
        <dbReference type="SAM" id="MobiDB-lite"/>
    </source>
</evidence>
<evidence type="ECO:0000256" key="1">
    <source>
        <dbReference type="ARBA" id="ARBA00008987"/>
    </source>
</evidence>
<evidence type="ECO:0000313" key="5">
    <source>
        <dbReference type="EMBL" id="KAK2027918.1"/>
    </source>
</evidence>
<name>A0AAD9HFQ7_9PEZI</name>
<protein>
    <submittedName>
        <fullName evidence="5">Thioredoxin</fullName>
    </submittedName>
</protein>
<comment type="similarity">
    <text evidence="1">Belongs to the thioredoxin family.</text>
</comment>
<dbReference type="AlphaFoldDB" id="A0AAD9HFQ7"/>
<dbReference type="SUPFAM" id="SSF52833">
    <property type="entry name" value="Thioredoxin-like"/>
    <property type="match status" value="1"/>
</dbReference>
<dbReference type="Gene3D" id="3.40.30.10">
    <property type="entry name" value="Glutaredoxin"/>
    <property type="match status" value="1"/>
</dbReference>
<sequence length="172" mass="18493">MVVLQATSLTEFTNLLSANTYVVVDFYADWCGPCHAIKPIYESLSNTHGQPGALAFVKVNVDAAQEIARRYSVTAMPTFIFFENGQPYNGGRSVVRGADPRTLQATVQELSVLARKQAAEAAAKKAEAERKKKKEAAVANENKSDDGSTVSGGYTLGGNTGARSDWKMSLRG</sequence>